<name>A0ABS8N404_9CLOT</name>
<evidence type="ECO:0000256" key="3">
    <source>
        <dbReference type="ARBA" id="ARBA00023082"/>
    </source>
</evidence>
<dbReference type="InterPro" id="IPR013325">
    <property type="entry name" value="RNA_pol_sigma_r2"/>
</dbReference>
<evidence type="ECO:0000256" key="2">
    <source>
        <dbReference type="ARBA" id="ARBA00023015"/>
    </source>
</evidence>
<accession>A0ABS8N404</accession>
<feature type="domain" description="RNA polymerase sigma factor 70 region 4 type 2" evidence="6">
    <location>
        <begin position="115"/>
        <end position="167"/>
    </location>
</feature>
<evidence type="ECO:0000256" key="1">
    <source>
        <dbReference type="ARBA" id="ARBA00010641"/>
    </source>
</evidence>
<protein>
    <submittedName>
        <fullName evidence="7">RNA polymerase sigma factor</fullName>
    </submittedName>
</protein>
<organism evidence="7 8">
    <name type="scientific">Clostridium aromativorans</name>
    <dbReference type="NCBI Taxonomy" id="2836848"/>
    <lineage>
        <taxon>Bacteria</taxon>
        <taxon>Bacillati</taxon>
        <taxon>Bacillota</taxon>
        <taxon>Clostridia</taxon>
        <taxon>Eubacteriales</taxon>
        <taxon>Clostridiaceae</taxon>
        <taxon>Clostridium</taxon>
    </lineage>
</organism>
<reference evidence="7" key="1">
    <citation type="submission" date="2021-11" db="EMBL/GenBank/DDBJ databases">
        <authorList>
            <person name="Qingchun L."/>
            <person name="Dong Z."/>
            <person name="Zongwei Q."/>
            <person name="Jia Z."/>
            <person name="Duotao L."/>
        </authorList>
    </citation>
    <scope>NUCLEOTIDE SEQUENCE</scope>
    <source>
        <strain evidence="7">WLY-B-L2</strain>
    </source>
</reference>
<feature type="domain" description="RNA polymerase sigma-70 region 2" evidence="5">
    <location>
        <begin position="27"/>
        <end position="87"/>
    </location>
</feature>
<dbReference type="InterPro" id="IPR007627">
    <property type="entry name" value="RNA_pol_sigma70_r2"/>
</dbReference>
<dbReference type="InterPro" id="IPR014284">
    <property type="entry name" value="RNA_pol_sigma-70_dom"/>
</dbReference>
<proteinExistence type="inferred from homology"/>
<keyword evidence="8" id="KW-1185">Reference proteome</keyword>
<sequence>MKEGEKNIKAEDISYIEKMCADTWKSLYRFIYFKVQNREEAEDITQETYCKAILYMKKSNVRIDKSMGFLKTVSLNILRDRWRKSKRQGKTVNFDDINPEMTAIEDYTENIAQREIIQNALKILNKDQRTVIELRILKGCSVADTARLMNKKESTIRVMQYRSLQALNKIIKEKH</sequence>
<dbReference type="Gene3D" id="1.10.1740.10">
    <property type="match status" value="1"/>
</dbReference>
<comment type="similarity">
    <text evidence="1">Belongs to the sigma-70 factor family. ECF subfamily.</text>
</comment>
<dbReference type="Pfam" id="PF08281">
    <property type="entry name" value="Sigma70_r4_2"/>
    <property type="match status" value="1"/>
</dbReference>
<dbReference type="Pfam" id="PF04542">
    <property type="entry name" value="Sigma70_r2"/>
    <property type="match status" value="1"/>
</dbReference>
<dbReference type="RefSeq" id="WP_229980800.1">
    <property type="nucleotide sequence ID" value="NZ_JAJJPB010000002.1"/>
</dbReference>
<dbReference type="NCBIfam" id="TIGR02937">
    <property type="entry name" value="sigma70-ECF"/>
    <property type="match status" value="1"/>
</dbReference>
<evidence type="ECO:0000259" key="6">
    <source>
        <dbReference type="Pfam" id="PF08281"/>
    </source>
</evidence>
<gene>
    <name evidence="7" type="ORF">LN736_02935</name>
</gene>
<evidence type="ECO:0000259" key="5">
    <source>
        <dbReference type="Pfam" id="PF04542"/>
    </source>
</evidence>
<evidence type="ECO:0000313" key="8">
    <source>
        <dbReference type="Proteomes" id="UP001165422"/>
    </source>
</evidence>
<dbReference type="SUPFAM" id="SSF88659">
    <property type="entry name" value="Sigma3 and sigma4 domains of RNA polymerase sigma factors"/>
    <property type="match status" value="1"/>
</dbReference>
<dbReference type="EMBL" id="JAJJPB010000002">
    <property type="protein sequence ID" value="MCC9293825.1"/>
    <property type="molecule type" value="Genomic_DNA"/>
</dbReference>
<keyword evidence="2" id="KW-0805">Transcription regulation</keyword>
<dbReference type="InterPro" id="IPR036388">
    <property type="entry name" value="WH-like_DNA-bd_sf"/>
</dbReference>
<dbReference type="InterPro" id="IPR013249">
    <property type="entry name" value="RNA_pol_sigma70_r4_t2"/>
</dbReference>
<comment type="caution">
    <text evidence="7">The sequence shown here is derived from an EMBL/GenBank/DDBJ whole genome shotgun (WGS) entry which is preliminary data.</text>
</comment>
<dbReference type="Proteomes" id="UP001165422">
    <property type="component" value="Unassembled WGS sequence"/>
</dbReference>
<evidence type="ECO:0000256" key="4">
    <source>
        <dbReference type="ARBA" id="ARBA00023163"/>
    </source>
</evidence>
<dbReference type="InterPro" id="IPR013324">
    <property type="entry name" value="RNA_pol_sigma_r3/r4-like"/>
</dbReference>
<dbReference type="SUPFAM" id="SSF88946">
    <property type="entry name" value="Sigma2 domain of RNA polymerase sigma factors"/>
    <property type="match status" value="1"/>
</dbReference>
<dbReference type="PANTHER" id="PTHR43133:SF57">
    <property type="entry name" value="RNA POLYMERASE SIGMA-70 FACTOR"/>
    <property type="match status" value="1"/>
</dbReference>
<evidence type="ECO:0000313" key="7">
    <source>
        <dbReference type="EMBL" id="MCC9293825.1"/>
    </source>
</evidence>
<dbReference type="PANTHER" id="PTHR43133">
    <property type="entry name" value="RNA POLYMERASE ECF-TYPE SIGMA FACTO"/>
    <property type="match status" value="1"/>
</dbReference>
<dbReference type="Gene3D" id="1.10.10.10">
    <property type="entry name" value="Winged helix-like DNA-binding domain superfamily/Winged helix DNA-binding domain"/>
    <property type="match status" value="1"/>
</dbReference>
<keyword evidence="4" id="KW-0804">Transcription</keyword>
<dbReference type="InterPro" id="IPR039425">
    <property type="entry name" value="RNA_pol_sigma-70-like"/>
</dbReference>
<keyword evidence="3" id="KW-0731">Sigma factor</keyword>